<dbReference type="InterPro" id="IPR036873">
    <property type="entry name" value="Rhodanese-like_dom_sf"/>
</dbReference>
<keyword evidence="3" id="KW-1185">Reference proteome</keyword>
<reference evidence="2 3" key="1">
    <citation type="journal article" date="2019" name="Sci. Rep.">
        <title>Comparative genomics of chytrid fungi reveal insights into the obligate biotrophic and pathogenic lifestyle of Synchytrium endobioticum.</title>
        <authorList>
            <person name="van de Vossenberg B.T.L.H."/>
            <person name="Warris S."/>
            <person name="Nguyen H.D.T."/>
            <person name="van Gent-Pelzer M.P.E."/>
            <person name="Joly D.L."/>
            <person name="van de Geest H.C."/>
            <person name="Bonants P.J.M."/>
            <person name="Smith D.S."/>
            <person name="Levesque C.A."/>
            <person name="van der Lee T.A.J."/>
        </authorList>
    </citation>
    <scope>NUCLEOTIDE SEQUENCE [LARGE SCALE GENOMIC DNA]</scope>
    <source>
        <strain evidence="2 3">MB42</strain>
    </source>
</reference>
<dbReference type="InterPro" id="IPR050229">
    <property type="entry name" value="GlpE_sulfurtransferase"/>
</dbReference>
<dbReference type="InterPro" id="IPR001763">
    <property type="entry name" value="Rhodanese-like_dom"/>
</dbReference>
<dbReference type="PANTHER" id="PTHR43031">
    <property type="entry name" value="FAD-DEPENDENT OXIDOREDUCTASE"/>
    <property type="match status" value="1"/>
</dbReference>
<proteinExistence type="predicted"/>
<dbReference type="Proteomes" id="UP000317494">
    <property type="component" value="Unassembled WGS sequence"/>
</dbReference>
<dbReference type="AlphaFoldDB" id="A0A507CGM1"/>
<dbReference type="VEuPathDB" id="FungiDB:SeMB42_g07048"/>
<accession>A0A507CGM1</accession>
<protein>
    <recommendedName>
        <fullName evidence="1">Rhodanese domain-containing protein</fullName>
    </recommendedName>
</protein>
<dbReference type="EMBL" id="QEAN01000449">
    <property type="protein sequence ID" value="TPX36785.1"/>
    <property type="molecule type" value="Genomic_DNA"/>
</dbReference>
<evidence type="ECO:0000313" key="3">
    <source>
        <dbReference type="Proteomes" id="UP000317494"/>
    </source>
</evidence>
<gene>
    <name evidence="2" type="ORF">SeMB42_g07048</name>
</gene>
<dbReference type="Gene3D" id="3.40.250.10">
    <property type="entry name" value="Rhodanese-like domain"/>
    <property type="match status" value="1"/>
</dbReference>
<dbReference type="CDD" id="cd00158">
    <property type="entry name" value="RHOD"/>
    <property type="match status" value="1"/>
</dbReference>
<comment type="caution">
    <text evidence="2">The sequence shown here is derived from an EMBL/GenBank/DDBJ whole genome shotgun (WGS) entry which is preliminary data.</text>
</comment>
<dbReference type="SUPFAM" id="SSF52821">
    <property type="entry name" value="Rhodanese/Cell cycle control phosphatase"/>
    <property type="match status" value="1"/>
</dbReference>
<sequence length="132" mass="14237">MSGSEITSAEGSPHVKSMASYVRLKQMSDDKRTIAKPDSGCHLFNRMFSSESIKTSFLIHPSIRAYITPGSINIPVKQLASRIGEIESRKTDPVVCVCRSGVRSNTAASILIGSQFDNVYSLKGGVLACNKA</sequence>
<dbReference type="Pfam" id="PF00581">
    <property type="entry name" value="Rhodanese"/>
    <property type="match status" value="1"/>
</dbReference>
<evidence type="ECO:0000259" key="1">
    <source>
        <dbReference type="PROSITE" id="PS50206"/>
    </source>
</evidence>
<evidence type="ECO:0000313" key="2">
    <source>
        <dbReference type="EMBL" id="TPX36785.1"/>
    </source>
</evidence>
<feature type="domain" description="Rhodanese" evidence="1">
    <location>
        <begin position="69"/>
        <end position="131"/>
    </location>
</feature>
<dbReference type="PROSITE" id="PS50206">
    <property type="entry name" value="RHODANESE_3"/>
    <property type="match status" value="1"/>
</dbReference>
<dbReference type="PANTHER" id="PTHR43031:SF18">
    <property type="entry name" value="RHODANESE-RELATED SULFURTRANSFERASES"/>
    <property type="match status" value="1"/>
</dbReference>
<name>A0A507CGM1_9FUNG</name>
<organism evidence="2 3">
    <name type="scientific">Synchytrium endobioticum</name>
    <dbReference type="NCBI Taxonomy" id="286115"/>
    <lineage>
        <taxon>Eukaryota</taxon>
        <taxon>Fungi</taxon>
        <taxon>Fungi incertae sedis</taxon>
        <taxon>Chytridiomycota</taxon>
        <taxon>Chytridiomycota incertae sedis</taxon>
        <taxon>Chytridiomycetes</taxon>
        <taxon>Synchytriales</taxon>
        <taxon>Synchytriaceae</taxon>
        <taxon>Synchytrium</taxon>
    </lineage>
</organism>